<dbReference type="PANTHER" id="PTHR43333">
    <property type="entry name" value="2-HACID_DH_C DOMAIN-CONTAINING PROTEIN"/>
    <property type="match status" value="1"/>
</dbReference>
<reference evidence="4 5" key="1">
    <citation type="submission" date="2019-07" db="EMBL/GenBank/DDBJ databases">
        <title>Whole genome shotgun sequence of Oceanobacillus sojae NBRC 105379.</title>
        <authorList>
            <person name="Hosoyama A."/>
            <person name="Uohara A."/>
            <person name="Ohji S."/>
            <person name="Ichikawa N."/>
        </authorList>
    </citation>
    <scope>NUCLEOTIDE SEQUENCE [LARGE SCALE GENOMIC DNA]</scope>
    <source>
        <strain evidence="4 5">NBRC 105379</strain>
    </source>
</reference>
<dbReference type="PANTHER" id="PTHR43333:SF1">
    <property type="entry name" value="D-ISOMER SPECIFIC 2-HYDROXYACID DEHYDROGENASE NAD-BINDING DOMAIN-CONTAINING PROTEIN"/>
    <property type="match status" value="1"/>
</dbReference>
<dbReference type="CDD" id="cd05300">
    <property type="entry name" value="2-Hacid_dh_1"/>
    <property type="match status" value="1"/>
</dbReference>
<proteinExistence type="predicted"/>
<gene>
    <name evidence="4" type="ORF">OSO01_06440</name>
</gene>
<evidence type="ECO:0000313" key="5">
    <source>
        <dbReference type="Proteomes" id="UP000321558"/>
    </source>
</evidence>
<name>A0A511ZEM8_9BACI</name>
<evidence type="ECO:0000256" key="2">
    <source>
        <dbReference type="ARBA" id="ARBA00023027"/>
    </source>
</evidence>
<dbReference type="EMBL" id="BJYM01000002">
    <property type="protein sequence ID" value="GEN85905.1"/>
    <property type="molecule type" value="Genomic_DNA"/>
</dbReference>
<protein>
    <submittedName>
        <fullName evidence="4">2-hydroxyacid dehydrogenase</fullName>
    </submittedName>
</protein>
<dbReference type="RefSeq" id="WP_147208631.1">
    <property type="nucleotide sequence ID" value="NZ_BJYM01000002.1"/>
</dbReference>
<dbReference type="AlphaFoldDB" id="A0A511ZEM8"/>
<dbReference type="Pfam" id="PF02826">
    <property type="entry name" value="2-Hacid_dh_C"/>
    <property type="match status" value="1"/>
</dbReference>
<dbReference type="InterPro" id="IPR006140">
    <property type="entry name" value="D-isomer_DH_NAD-bd"/>
</dbReference>
<dbReference type="OrthoDB" id="9805416at2"/>
<evidence type="ECO:0000256" key="1">
    <source>
        <dbReference type="ARBA" id="ARBA00023002"/>
    </source>
</evidence>
<dbReference type="Gene3D" id="3.40.50.720">
    <property type="entry name" value="NAD(P)-binding Rossmann-like Domain"/>
    <property type="match status" value="2"/>
</dbReference>
<organism evidence="4 5">
    <name type="scientific">Oceanobacillus sojae</name>
    <dbReference type="NCBI Taxonomy" id="582851"/>
    <lineage>
        <taxon>Bacteria</taxon>
        <taxon>Bacillati</taxon>
        <taxon>Bacillota</taxon>
        <taxon>Bacilli</taxon>
        <taxon>Bacillales</taxon>
        <taxon>Bacillaceae</taxon>
        <taxon>Oceanobacillus</taxon>
    </lineage>
</organism>
<evidence type="ECO:0000259" key="3">
    <source>
        <dbReference type="Pfam" id="PF02826"/>
    </source>
</evidence>
<sequence length="310" mass="34766">MDIQKIIIVSPMINELKEYIDQYNLDQEIRYLTDDKLTEEDLEWADAFCGFQIQKNIDYSKVNWVHSLGAGVDGFLSGRNWNENVLLTRTICSFGQRIGEYCLSYILRDAQAHQKFAEQQDEKTWNAITPELLSKKRAVIYGTGEIGQKVAGILSVFGMKVYGISLSGKPKSAFNQVAAIDSHFSVIKEVDYVINTLPLTDKTADLFDKVFFEQVKGVGFINTGRGKSVVEAALMEAVEKGQVRFAVLDVFREEPLPASHPFWEHPAITITPHISAVTTAKEAVGCFIDTLEKVKSGQVLENKIDVQKGY</sequence>
<dbReference type="SUPFAM" id="SSF51735">
    <property type="entry name" value="NAD(P)-binding Rossmann-fold domains"/>
    <property type="match status" value="1"/>
</dbReference>
<dbReference type="InterPro" id="IPR036291">
    <property type="entry name" value="NAD(P)-bd_dom_sf"/>
</dbReference>
<keyword evidence="1" id="KW-0560">Oxidoreductase</keyword>
<dbReference type="Proteomes" id="UP000321558">
    <property type="component" value="Unassembled WGS sequence"/>
</dbReference>
<keyword evidence="2" id="KW-0520">NAD</keyword>
<dbReference type="STRING" id="582851.GCA_900162665_02850"/>
<dbReference type="GO" id="GO:0051287">
    <property type="term" value="F:NAD binding"/>
    <property type="evidence" value="ECO:0007669"/>
    <property type="project" value="InterPro"/>
</dbReference>
<evidence type="ECO:0000313" key="4">
    <source>
        <dbReference type="EMBL" id="GEN85905.1"/>
    </source>
</evidence>
<feature type="domain" description="D-isomer specific 2-hydroxyacid dehydrogenase NAD-binding" evidence="3">
    <location>
        <begin position="104"/>
        <end position="275"/>
    </location>
</feature>
<keyword evidence="5" id="KW-1185">Reference proteome</keyword>
<dbReference type="GO" id="GO:0016491">
    <property type="term" value="F:oxidoreductase activity"/>
    <property type="evidence" value="ECO:0007669"/>
    <property type="project" value="UniProtKB-KW"/>
</dbReference>
<comment type="caution">
    <text evidence="4">The sequence shown here is derived from an EMBL/GenBank/DDBJ whole genome shotgun (WGS) entry which is preliminary data.</text>
</comment>
<accession>A0A511ZEM8</accession>